<dbReference type="CDD" id="cd21173">
    <property type="entry name" value="NucC-like"/>
    <property type="match status" value="1"/>
</dbReference>
<name>A0A2T3JAQ1_PHOPO</name>
<protein>
    <recommendedName>
        <fullName evidence="1">DUF6602 domain-containing protein</fullName>
    </recommendedName>
</protein>
<feature type="domain" description="DUF6602" evidence="1">
    <location>
        <begin position="32"/>
        <end position="136"/>
    </location>
</feature>
<evidence type="ECO:0000313" key="4">
    <source>
        <dbReference type="Proteomes" id="UP000241405"/>
    </source>
</evidence>
<organism evidence="3 5">
    <name type="scientific">Photobacterium phosphoreum</name>
    <dbReference type="NCBI Taxonomy" id="659"/>
    <lineage>
        <taxon>Bacteria</taxon>
        <taxon>Pseudomonadati</taxon>
        <taxon>Pseudomonadota</taxon>
        <taxon>Gammaproteobacteria</taxon>
        <taxon>Vibrionales</taxon>
        <taxon>Vibrionaceae</taxon>
        <taxon>Photobacterium</taxon>
    </lineage>
</organism>
<evidence type="ECO:0000259" key="1">
    <source>
        <dbReference type="Pfam" id="PF20247"/>
    </source>
</evidence>
<dbReference type="InterPro" id="IPR046537">
    <property type="entry name" value="DUF6602"/>
</dbReference>
<dbReference type="Proteomes" id="UP000241618">
    <property type="component" value="Unassembled WGS sequence"/>
</dbReference>
<comment type="caution">
    <text evidence="3">The sequence shown here is derived from an EMBL/GenBank/DDBJ whole genome shotgun (WGS) entry which is preliminary data.</text>
</comment>
<dbReference type="AlphaFoldDB" id="A0A2T3JAQ1"/>
<keyword evidence="4" id="KW-1185">Reference proteome</keyword>
<proteinExistence type="predicted"/>
<dbReference type="Pfam" id="PF20247">
    <property type="entry name" value="DUF6602"/>
    <property type="match status" value="1"/>
</dbReference>
<evidence type="ECO:0000313" key="2">
    <source>
        <dbReference type="EMBL" id="PSU19256.1"/>
    </source>
</evidence>
<sequence>MSNQIFQALAKDRIDKLKQAYETSKSVFWDENKGKLIHPGEYGEYREKAVIELIELFIPQNLKISEGFIITSNGDVSTQCDIIVYDPNSCPKLTDSAHQRFFPVECVVAVGEVKSDIRTKSECSKILDKLARIKKLKEDVSEPCPYRSYKNRPFTPEMTPFDHIYTFVLCKSLPNMPEKGYEYHSDIKCRHMHNVLVGIDNGHACYTNNGKLGNYYYPQTAKEKHPQVWKALENNDKELPSNFGILLTTLFNHCQVATLLELDIVRYCTNNFADEP</sequence>
<dbReference type="Proteomes" id="UP000241405">
    <property type="component" value="Unassembled WGS sequence"/>
</dbReference>
<dbReference type="EMBL" id="PYMP01000038">
    <property type="protein sequence ID" value="PSU45919.1"/>
    <property type="molecule type" value="Genomic_DNA"/>
</dbReference>
<dbReference type="RefSeq" id="WP_107191982.1">
    <property type="nucleotide sequence ID" value="NZ_PYMN01000059.1"/>
</dbReference>
<accession>A0A2T3JAQ1</accession>
<reference evidence="4 5" key="1">
    <citation type="submission" date="2018-03" db="EMBL/GenBank/DDBJ databases">
        <title>Whole genome sequencing of Histamine producing bacteria.</title>
        <authorList>
            <person name="Butler K."/>
        </authorList>
    </citation>
    <scope>NUCLEOTIDE SEQUENCE [LARGE SCALE GENOMIC DNA]</scope>
    <source>
        <strain evidence="3 5">FS-6.1</strain>
        <strain evidence="2 4">FS-6.2</strain>
    </source>
</reference>
<gene>
    <name evidence="3" type="ORF">C9J18_21425</name>
    <name evidence="2" type="ORF">CTM96_21430</name>
</gene>
<evidence type="ECO:0000313" key="5">
    <source>
        <dbReference type="Proteomes" id="UP000241618"/>
    </source>
</evidence>
<evidence type="ECO:0000313" key="3">
    <source>
        <dbReference type="EMBL" id="PSU45919.1"/>
    </source>
</evidence>
<dbReference type="EMBL" id="PYMO01000043">
    <property type="protein sequence ID" value="PSU19256.1"/>
    <property type="molecule type" value="Genomic_DNA"/>
</dbReference>